<dbReference type="GO" id="GO:0016616">
    <property type="term" value="F:oxidoreductase activity, acting on the CH-OH group of donors, NAD or NADP as acceptor"/>
    <property type="evidence" value="ECO:0007669"/>
    <property type="project" value="UniProtKB-ARBA"/>
</dbReference>
<keyword evidence="2" id="KW-0560">Oxidoreductase</keyword>
<evidence type="ECO:0000256" key="3">
    <source>
        <dbReference type="RuleBase" id="RU361277"/>
    </source>
</evidence>
<evidence type="ECO:0000313" key="5">
    <source>
        <dbReference type="EMBL" id="KPL54977.1"/>
    </source>
</evidence>
<accession>A0A0N8GFQ5</accession>
<evidence type="ECO:0000313" key="6">
    <source>
        <dbReference type="Proteomes" id="UP000048984"/>
    </source>
</evidence>
<dbReference type="InterPro" id="IPR013149">
    <property type="entry name" value="ADH-like_C"/>
</dbReference>
<comment type="cofactor">
    <cofactor evidence="3">
        <name>Zn(2+)</name>
        <dbReference type="ChEBI" id="CHEBI:29105"/>
    </cofactor>
</comment>
<gene>
    <name evidence="5" type="ORF">ABB55_24385</name>
</gene>
<dbReference type="PROSITE" id="PS01162">
    <property type="entry name" value="QOR_ZETA_CRYSTAL"/>
    <property type="match status" value="1"/>
</dbReference>
<dbReference type="InterPro" id="IPR013154">
    <property type="entry name" value="ADH-like_N"/>
</dbReference>
<keyword evidence="6" id="KW-1185">Reference proteome</keyword>
<dbReference type="InterPro" id="IPR011032">
    <property type="entry name" value="GroES-like_sf"/>
</dbReference>
<comment type="caution">
    <text evidence="5">The sequence shown here is derived from an EMBL/GenBank/DDBJ whole genome shotgun (WGS) entry which is preliminary data.</text>
</comment>
<evidence type="ECO:0000256" key="1">
    <source>
        <dbReference type="ARBA" id="ARBA00022857"/>
    </source>
</evidence>
<name>A0A0N8GFQ5_9HYPH</name>
<dbReference type="GO" id="GO:0008270">
    <property type="term" value="F:zinc ion binding"/>
    <property type="evidence" value="ECO:0007669"/>
    <property type="project" value="InterPro"/>
</dbReference>
<evidence type="ECO:0000259" key="4">
    <source>
        <dbReference type="SMART" id="SM00829"/>
    </source>
</evidence>
<dbReference type="RefSeq" id="WP_054361143.1">
    <property type="nucleotide sequence ID" value="NZ_LJYW01000001.1"/>
</dbReference>
<dbReference type="InterPro" id="IPR036291">
    <property type="entry name" value="NAD(P)-bd_dom_sf"/>
</dbReference>
<dbReference type="Pfam" id="PF00107">
    <property type="entry name" value="ADH_zinc_N"/>
    <property type="match status" value="1"/>
</dbReference>
<dbReference type="PANTHER" id="PTHR48106:SF18">
    <property type="entry name" value="QUINONE OXIDOREDUCTASE PIG3"/>
    <property type="match status" value="1"/>
</dbReference>
<dbReference type="Gene3D" id="3.90.180.10">
    <property type="entry name" value="Medium-chain alcohol dehydrogenases, catalytic domain"/>
    <property type="match status" value="1"/>
</dbReference>
<dbReference type="PANTHER" id="PTHR48106">
    <property type="entry name" value="QUINONE OXIDOREDUCTASE PIG3-RELATED"/>
    <property type="match status" value="1"/>
</dbReference>
<dbReference type="SUPFAM" id="SSF50129">
    <property type="entry name" value="GroES-like"/>
    <property type="match status" value="1"/>
</dbReference>
<dbReference type="AlphaFoldDB" id="A0A0N8GFQ5"/>
<dbReference type="Proteomes" id="UP000048984">
    <property type="component" value="Unassembled WGS sequence"/>
</dbReference>
<comment type="similarity">
    <text evidence="3">Belongs to the zinc-containing alcohol dehydrogenase family.</text>
</comment>
<dbReference type="InterPro" id="IPR002364">
    <property type="entry name" value="Quin_OxRdtase/zeta-crystal_CS"/>
</dbReference>
<dbReference type="STRING" id="665126.ABB55_24385"/>
<dbReference type="InterPro" id="IPR002328">
    <property type="entry name" value="ADH_Zn_CS"/>
</dbReference>
<organism evidence="5 6">
    <name type="scientific">Prosthecodimorpha hirschii</name>
    <dbReference type="NCBI Taxonomy" id="665126"/>
    <lineage>
        <taxon>Bacteria</taxon>
        <taxon>Pseudomonadati</taxon>
        <taxon>Pseudomonadota</taxon>
        <taxon>Alphaproteobacteria</taxon>
        <taxon>Hyphomicrobiales</taxon>
        <taxon>Ancalomicrobiaceae</taxon>
        <taxon>Prosthecodimorpha</taxon>
    </lineage>
</organism>
<dbReference type="PROSITE" id="PS00059">
    <property type="entry name" value="ADH_ZINC"/>
    <property type="match status" value="1"/>
</dbReference>
<evidence type="ECO:0000256" key="2">
    <source>
        <dbReference type="ARBA" id="ARBA00023002"/>
    </source>
</evidence>
<sequence>MKAMVVDGPGGVDVLQYRDVPDPVAAAKDVVIRVDSCGVCYHDIVTRNGTLKAGVKMPVILGHEIAGTVVDVGSGVRGFKPGDRVATVQRYHICGSCAHCRTGHEPLCDDRKFLGDWGLVGGYAQFVAVEDDNVALVPDEVPLDQAAITACTLGTVWNAMRDVGNIKIGETVLVTGSGGGLGMASIQLARLQGARVIAQTTSKAKAERLTELGAHEVVVHERGEDFSRQVKALTKGRGVDVVVDNVGNLLFDPIRKSLAIRGRWILIGQLTGDFVPFNPAQLFLKGISMLSATSTTRDQLVHCLDLVAAGGVTPIVSDRLPLTEAREAHRRVEAGTVAGRLVLQPAH</sequence>
<feature type="domain" description="Enoyl reductase (ER)" evidence="4">
    <location>
        <begin position="10"/>
        <end position="343"/>
    </location>
</feature>
<dbReference type="Pfam" id="PF08240">
    <property type="entry name" value="ADH_N"/>
    <property type="match status" value="1"/>
</dbReference>
<keyword evidence="3" id="KW-0479">Metal-binding</keyword>
<dbReference type="SUPFAM" id="SSF51735">
    <property type="entry name" value="NAD(P)-binding Rossmann-fold domains"/>
    <property type="match status" value="1"/>
</dbReference>
<dbReference type="GO" id="GO:0016651">
    <property type="term" value="F:oxidoreductase activity, acting on NAD(P)H"/>
    <property type="evidence" value="ECO:0007669"/>
    <property type="project" value="TreeGrafter"/>
</dbReference>
<reference evidence="5 6" key="2">
    <citation type="submission" date="2015-10" db="EMBL/GenBank/DDBJ databases">
        <title>Draft Genome Sequence of Prosthecomicrobium hirschii ATCC 27832.</title>
        <authorList>
            <person name="Daniel J."/>
            <person name="Givan S.A."/>
            <person name="Brun Y.V."/>
            <person name="Brown P.J."/>
        </authorList>
    </citation>
    <scope>NUCLEOTIDE SEQUENCE [LARGE SCALE GENOMIC DNA]</scope>
    <source>
        <strain evidence="5 6">16</strain>
    </source>
</reference>
<dbReference type="SMART" id="SM00829">
    <property type="entry name" value="PKS_ER"/>
    <property type="match status" value="1"/>
</dbReference>
<reference evidence="5 6" key="1">
    <citation type="submission" date="2015-09" db="EMBL/GenBank/DDBJ databases">
        <authorList>
            <consortium name="Swine Surveillance"/>
        </authorList>
    </citation>
    <scope>NUCLEOTIDE SEQUENCE [LARGE SCALE GENOMIC DNA]</scope>
    <source>
        <strain evidence="5 6">16</strain>
    </source>
</reference>
<keyword evidence="3" id="KW-0862">Zinc</keyword>
<dbReference type="GO" id="GO:0070402">
    <property type="term" value="F:NADPH binding"/>
    <property type="evidence" value="ECO:0007669"/>
    <property type="project" value="TreeGrafter"/>
</dbReference>
<keyword evidence="1" id="KW-0521">NADP</keyword>
<dbReference type="InterPro" id="IPR020843">
    <property type="entry name" value="ER"/>
</dbReference>
<dbReference type="EMBL" id="LJYW01000001">
    <property type="protein sequence ID" value="KPL54977.1"/>
    <property type="molecule type" value="Genomic_DNA"/>
</dbReference>
<proteinExistence type="inferred from homology"/>
<protein>
    <recommendedName>
        <fullName evidence="4">Enoyl reductase (ER) domain-containing protein</fullName>
    </recommendedName>
</protein>